<dbReference type="Proteomes" id="UP001054945">
    <property type="component" value="Unassembled WGS sequence"/>
</dbReference>
<reference evidence="1 2" key="1">
    <citation type="submission" date="2021-06" db="EMBL/GenBank/DDBJ databases">
        <title>Caerostris extrusa draft genome.</title>
        <authorList>
            <person name="Kono N."/>
            <person name="Arakawa K."/>
        </authorList>
    </citation>
    <scope>NUCLEOTIDE SEQUENCE [LARGE SCALE GENOMIC DNA]</scope>
</reference>
<comment type="caution">
    <text evidence="1">The sequence shown here is derived from an EMBL/GenBank/DDBJ whole genome shotgun (WGS) entry which is preliminary data.</text>
</comment>
<organism evidence="1 2">
    <name type="scientific">Caerostris extrusa</name>
    <name type="common">Bark spider</name>
    <name type="synonym">Caerostris bankana</name>
    <dbReference type="NCBI Taxonomy" id="172846"/>
    <lineage>
        <taxon>Eukaryota</taxon>
        <taxon>Metazoa</taxon>
        <taxon>Ecdysozoa</taxon>
        <taxon>Arthropoda</taxon>
        <taxon>Chelicerata</taxon>
        <taxon>Arachnida</taxon>
        <taxon>Araneae</taxon>
        <taxon>Araneomorphae</taxon>
        <taxon>Entelegynae</taxon>
        <taxon>Araneoidea</taxon>
        <taxon>Araneidae</taxon>
        <taxon>Caerostris</taxon>
    </lineage>
</organism>
<dbReference type="EMBL" id="BPLR01011759">
    <property type="protein sequence ID" value="GIY48839.1"/>
    <property type="molecule type" value="Genomic_DNA"/>
</dbReference>
<proteinExistence type="predicted"/>
<dbReference type="AlphaFoldDB" id="A0AAV4TSN3"/>
<name>A0AAV4TSN3_CAEEX</name>
<evidence type="ECO:0008006" key="3">
    <source>
        <dbReference type="Google" id="ProtNLM"/>
    </source>
</evidence>
<evidence type="ECO:0000313" key="1">
    <source>
        <dbReference type="EMBL" id="GIY48839.1"/>
    </source>
</evidence>
<protein>
    <recommendedName>
        <fullName evidence="3">Transposase</fullName>
    </recommendedName>
</protein>
<keyword evidence="2" id="KW-1185">Reference proteome</keyword>
<accession>A0AAV4TSN3</accession>
<gene>
    <name evidence="1" type="ORF">CEXT_629421</name>
</gene>
<evidence type="ECO:0000313" key="2">
    <source>
        <dbReference type="Proteomes" id="UP001054945"/>
    </source>
</evidence>
<sequence>MMEVPQDSSANMKLIFLLIMHTEWKSLGIIQLHLGISVSSPASSEHHEEPVLHTKLKAYLINKLIKTKLNLKNGIIKKETAPDILKSQALEAIHTDYPEHNWLHVFTDDSCSDSHMIAGSESF</sequence>